<accession>A0A7Y0KBZ9</accession>
<dbReference type="RefSeq" id="WP_169189265.1">
    <property type="nucleotide sequence ID" value="NZ_JABBPK010000001.1"/>
</dbReference>
<sequence>MIFLWLFAPIAIVMGLVLFFEKKSGMTAPDENKQAEKLGEVVHYNRVNSSGGPGGMG</sequence>
<name>A0A7Y0KBZ9_9BACI</name>
<reference evidence="1 2" key="1">
    <citation type="submission" date="2020-04" db="EMBL/GenBank/DDBJ databases">
        <title>Bacillus sp. UniB3 isolated from commercial digestive syrup.</title>
        <authorList>
            <person name="Thorat V."/>
            <person name="Kirdat K."/>
            <person name="Tiwarekar B."/>
            <person name="Yadav A."/>
        </authorList>
    </citation>
    <scope>NUCLEOTIDE SEQUENCE [LARGE SCALE GENOMIC DNA]</scope>
    <source>
        <strain evidence="1 2">UniB3</strain>
    </source>
</reference>
<gene>
    <name evidence="1" type="ORF">HHU08_21230</name>
</gene>
<evidence type="ECO:0000313" key="2">
    <source>
        <dbReference type="Proteomes" id="UP000588491"/>
    </source>
</evidence>
<proteinExistence type="predicted"/>
<evidence type="ECO:0000313" key="1">
    <source>
        <dbReference type="EMBL" id="NMO79462.1"/>
    </source>
</evidence>
<organism evidence="1 2">
    <name type="scientific">Niallia alba</name>
    <dbReference type="NCBI Taxonomy" id="2729105"/>
    <lineage>
        <taxon>Bacteria</taxon>
        <taxon>Bacillati</taxon>
        <taxon>Bacillota</taxon>
        <taxon>Bacilli</taxon>
        <taxon>Bacillales</taxon>
        <taxon>Bacillaceae</taxon>
        <taxon>Niallia</taxon>
    </lineage>
</organism>
<dbReference type="AlphaFoldDB" id="A0A7Y0KBZ9"/>
<protein>
    <submittedName>
        <fullName evidence="1">Uncharacterized protein</fullName>
    </submittedName>
</protein>
<comment type="caution">
    <text evidence="1">The sequence shown here is derived from an EMBL/GenBank/DDBJ whole genome shotgun (WGS) entry which is preliminary data.</text>
</comment>
<keyword evidence="2" id="KW-1185">Reference proteome</keyword>
<dbReference type="Proteomes" id="UP000588491">
    <property type="component" value="Unassembled WGS sequence"/>
</dbReference>
<dbReference type="EMBL" id="JABBPK010000001">
    <property type="protein sequence ID" value="NMO79462.1"/>
    <property type="molecule type" value="Genomic_DNA"/>
</dbReference>